<reference evidence="1 2" key="1">
    <citation type="submission" date="2023-07" db="EMBL/GenBank/DDBJ databases">
        <title>Sorghum-associated microbial communities from plants grown in Nebraska, USA.</title>
        <authorList>
            <person name="Schachtman D."/>
        </authorList>
    </citation>
    <scope>NUCLEOTIDE SEQUENCE [LARGE SCALE GENOMIC DNA]</scope>
    <source>
        <strain evidence="1 2">DS1307</strain>
    </source>
</reference>
<evidence type="ECO:0000313" key="2">
    <source>
        <dbReference type="Proteomes" id="UP001241472"/>
    </source>
</evidence>
<gene>
    <name evidence="1" type="ORF">J2T09_005329</name>
</gene>
<dbReference type="Pfam" id="PF10115">
    <property type="entry name" value="HlyU"/>
    <property type="match status" value="1"/>
</dbReference>
<sequence>MASFFSNLLSMFSSGDAPKAAAGPAVEPQEHAGCMIHPAPIKEGSQYRLAGRIEKQVGEAVLVRTFIRADMFTSMDDAVESTFRKARQIIDQNGASLFSDGAPERSA</sequence>
<keyword evidence="2" id="KW-1185">Reference proteome</keyword>
<organism evidence="1 2">
    <name type="scientific">Neorhizobium huautlense</name>
    <dbReference type="NCBI Taxonomy" id="67774"/>
    <lineage>
        <taxon>Bacteria</taxon>
        <taxon>Pseudomonadati</taxon>
        <taxon>Pseudomonadota</taxon>
        <taxon>Alphaproteobacteria</taxon>
        <taxon>Hyphomicrobiales</taxon>
        <taxon>Rhizobiaceae</taxon>
        <taxon>Rhizobium/Agrobacterium group</taxon>
        <taxon>Neorhizobium</taxon>
    </lineage>
</organism>
<dbReference type="InterPro" id="IPR018772">
    <property type="entry name" value="Transcription_activator_HlyU"/>
</dbReference>
<dbReference type="RefSeq" id="WP_306840048.1">
    <property type="nucleotide sequence ID" value="NZ_JAUSRF010000029.1"/>
</dbReference>
<evidence type="ECO:0000313" key="1">
    <source>
        <dbReference type="EMBL" id="MDP9840542.1"/>
    </source>
</evidence>
<dbReference type="Proteomes" id="UP001241472">
    <property type="component" value="Unassembled WGS sequence"/>
</dbReference>
<dbReference type="EMBL" id="JAUSRF010000029">
    <property type="protein sequence ID" value="MDP9840542.1"/>
    <property type="molecule type" value="Genomic_DNA"/>
</dbReference>
<comment type="caution">
    <text evidence="1">The sequence shown here is derived from an EMBL/GenBank/DDBJ whole genome shotgun (WGS) entry which is preliminary data.</text>
</comment>
<evidence type="ECO:0008006" key="3">
    <source>
        <dbReference type="Google" id="ProtNLM"/>
    </source>
</evidence>
<proteinExistence type="predicted"/>
<accession>A0ABT9Q1E9</accession>
<name>A0ABT9Q1E9_9HYPH</name>
<protein>
    <recommendedName>
        <fullName evidence="3">Transcriptional activator HlyU</fullName>
    </recommendedName>
</protein>